<dbReference type="Pfam" id="PF18018">
    <property type="entry name" value="DNA_pol_D_N"/>
    <property type="match status" value="1"/>
</dbReference>
<dbReference type="InterPro" id="IPR024826">
    <property type="entry name" value="DNA_pol_delta/II_ssu"/>
</dbReference>
<dbReference type="Gene3D" id="2.40.50.430">
    <property type="match status" value="1"/>
</dbReference>
<evidence type="ECO:0000313" key="6">
    <source>
        <dbReference type="Proteomes" id="UP000316759"/>
    </source>
</evidence>
<comment type="caution">
    <text evidence="5">The sequence shown here is derived from an EMBL/GenBank/DDBJ whole genome shotgun (WGS) entry which is preliminary data.</text>
</comment>
<dbReference type="AlphaFoldDB" id="A0A504YEL3"/>
<accession>A0A504YEL3</accession>
<dbReference type="GO" id="GO:0006271">
    <property type="term" value="P:DNA strand elongation involved in DNA replication"/>
    <property type="evidence" value="ECO:0007669"/>
    <property type="project" value="TreeGrafter"/>
</dbReference>
<dbReference type="PANTHER" id="PTHR10416">
    <property type="entry name" value="DNA POLYMERASE DELTA SUBUNIT 2"/>
    <property type="match status" value="1"/>
</dbReference>
<dbReference type="PANTHER" id="PTHR10416:SF0">
    <property type="entry name" value="DNA POLYMERASE DELTA SUBUNIT 2"/>
    <property type="match status" value="1"/>
</dbReference>
<dbReference type="GO" id="GO:0043625">
    <property type="term" value="C:delta DNA polymerase complex"/>
    <property type="evidence" value="ECO:0007669"/>
    <property type="project" value="TreeGrafter"/>
</dbReference>
<dbReference type="Pfam" id="PF04042">
    <property type="entry name" value="DNA_pol_E_B"/>
    <property type="match status" value="1"/>
</dbReference>
<feature type="domain" description="DNA polymerase delta subunit OB-fold" evidence="4">
    <location>
        <begin position="38"/>
        <end position="185"/>
    </location>
</feature>
<dbReference type="Gene3D" id="3.60.21.50">
    <property type="match status" value="1"/>
</dbReference>
<keyword evidence="2" id="KW-0235">DNA replication</keyword>
<dbReference type="EMBL" id="SUNJ01010548">
    <property type="protein sequence ID" value="TPP59563.1"/>
    <property type="molecule type" value="Genomic_DNA"/>
</dbReference>
<evidence type="ECO:0000259" key="4">
    <source>
        <dbReference type="Pfam" id="PF18018"/>
    </source>
</evidence>
<protein>
    <submittedName>
        <fullName evidence="5">DNA polymerase delta small subunit</fullName>
    </submittedName>
</protein>
<evidence type="ECO:0000313" key="5">
    <source>
        <dbReference type="EMBL" id="TPP59563.1"/>
    </source>
</evidence>
<organism evidence="5 6">
    <name type="scientific">Fasciola gigantica</name>
    <name type="common">Giant liver fluke</name>
    <dbReference type="NCBI Taxonomy" id="46835"/>
    <lineage>
        <taxon>Eukaryota</taxon>
        <taxon>Metazoa</taxon>
        <taxon>Spiralia</taxon>
        <taxon>Lophotrochozoa</taxon>
        <taxon>Platyhelminthes</taxon>
        <taxon>Trematoda</taxon>
        <taxon>Digenea</taxon>
        <taxon>Plagiorchiida</taxon>
        <taxon>Echinostomata</taxon>
        <taxon>Echinostomatoidea</taxon>
        <taxon>Fasciolidae</taxon>
        <taxon>Fasciola</taxon>
    </lineage>
</organism>
<evidence type="ECO:0000259" key="3">
    <source>
        <dbReference type="Pfam" id="PF04042"/>
    </source>
</evidence>
<feature type="domain" description="DNA polymerase alpha/delta/epsilon subunit B" evidence="3">
    <location>
        <begin position="220"/>
        <end position="463"/>
    </location>
</feature>
<reference evidence="5 6" key="1">
    <citation type="submission" date="2019-04" db="EMBL/GenBank/DDBJ databases">
        <title>Annotation for the trematode Fasciola gigantica.</title>
        <authorList>
            <person name="Choi Y.-J."/>
        </authorList>
    </citation>
    <scope>NUCLEOTIDE SEQUENCE [LARGE SCALE GENOMIC DNA]</scope>
    <source>
        <strain evidence="5">Uganda_cow_1</strain>
    </source>
</reference>
<sequence length="524" mass="57644">MFTFIATRMTVLQNSHLMDHEDDQRFRIKSNMFSFHRQYTQIYAARLAACRPALVLNSQKHWGASTNGLHKTEEPPILSLGDLVVDQRCVIIGTIYKEMKLKPSILRELASSETGSFTADIGTGSCLLSQDDSSFLEDDVQRIMLNLDQKVLQGRLSGSRLATGVVMAVLGHEPSSARGVFIVEDFLFVEPQPEHPIKAHHLKVPVKTCVDFTNTGPWLALVSGLGFSGTGPTRQGYVLALQLLADWLRCSGNWSYESSNSVGVVRLLILGDSIRLSMESDANAPAVRLSQQARYLTRNVEAESVTAMARLDEWLATLPLGPGGGAENNGLSVDLIPGPTDPTSSLLPQQPIHSVAFPLSVARSGGFGRRALCGRTNPYSFTLEGRKILATAGQGPNDLLLYTDIPESCERMEATLLWSHLAPTCPDTLAGYPMTSGDELTLRSNMDNPSCSLDYPDIYVAGCQPDQDASWRRSRLHWDDKDHNGALLVSVPRFDETLQLVLVHLHSLDCRLVRFDTSLLDEPE</sequence>
<evidence type="ECO:0000256" key="1">
    <source>
        <dbReference type="ARBA" id="ARBA00006035"/>
    </source>
</evidence>
<dbReference type="GO" id="GO:0003677">
    <property type="term" value="F:DNA binding"/>
    <property type="evidence" value="ECO:0007669"/>
    <property type="project" value="InterPro"/>
</dbReference>
<evidence type="ECO:0000256" key="2">
    <source>
        <dbReference type="ARBA" id="ARBA00022705"/>
    </source>
</evidence>
<name>A0A504YEL3_FASGI</name>
<proteinExistence type="inferred from homology"/>
<dbReference type="STRING" id="46835.A0A504YEL3"/>
<gene>
    <name evidence="5" type="ORF">FGIG_03597</name>
</gene>
<comment type="similarity">
    <text evidence="1">Belongs to the DNA polymerase delta/II small subunit family.</text>
</comment>
<dbReference type="InterPro" id="IPR007185">
    <property type="entry name" value="DNA_pol_a/d/e_bsu"/>
</dbReference>
<keyword evidence="6" id="KW-1185">Reference proteome</keyword>
<dbReference type="OrthoDB" id="3763at2759"/>
<dbReference type="Proteomes" id="UP000316759">
    <property type="component" value="Unassembled WGS sequence"/>
</dbReference>
<dbReference type="InterPro" id="IPR040663">
    <property type="entry name" value="DNA_pol_D_N"/>
</dbReference>